<evidence type="ECO:0000256" key="7">
    <source>
        <dbReference type="ARBA" id="ARBA00023295"/>
    </source>
</evidence>
<dbReference type="STRING" id="224129.A0A1W4WJQ1"/>
<dbReference type="GO" id="GO:0005576">
    <property type="term" value="C:extracellular region"/>
    <property type="evidence" value="ECO:0007669"/>
    <property type="project" value="TreeGrafter"/>
</dbReference>
<evidence type="ECO:0000313" key="12">
    <source>
        <dbReference type="RefSeq" id="XP_018324166.2"/>
    </source>
</evidence>
<evidence type="ECO:0000313" key="11">
    <source>
        <dbReference type="Proteomes" id="UP000192223"/>
    </source>
</evidence>
<dbReference type="PANTHER" id="PTHR31884">
    <property type="entry name" value="POLYGALACTURONASE"/>
    <property type="match status" value="1"/>
</dbReference>
<dbReference type="InParanoid" id="A0A1W4WJQ1"/>
<dbReference type="EC" id="3.2.1.15" evidence="2"/>
<dbReference type="RefSeq" id="XP_018324166.2">
    <property type="nucleotide sequence ID" value="XM_018468664.2"/>
</dbReference>
<keyword evidence="5 10" id="KW-0378">Hydrolase</keyword>
<reference evidence="12" key="1">
    <citation type="submission" date="2025-08" db="UniProtKB">
        <authorList>
            <consortium name="RefSeq"/>
        </authorList>
    </citation>
    <scope>IDENTIFICATION</scope>
    <source>
        <tissue evidence="12">Entire body</tissue>
    </source>
</reference>
<dbReference type="GO" id="GO:0004650">
    <property type="term" value="F:polygalacturonase activity"/>
    <property type="evidence" value="ECO:0007669"/>
    <property type="project" value="UniProtKB-EC"/>
</dbReference>
<dbReference type="AlphaFoldDB" id="A0A1W4WJQ1"/>
<keyword evidence="6" id="KW-1015">Disulfide bond</keyword>
<keyword evidence="3" id="KW-0732">Signal</keyword>
<evidence type="ECO:0000256" key="4">
    <source>
        <dbReference type="ARBA" id="ARBA00022737"/>
    </source>
</evidence>
<dbReference type="InterPro" id="IPR012334">
    <property type="entry name" value="Pectin_lyas_fold"/>
</dbReference>
<protein>
    <recommendedName>
        <fullName evidence="2">endo-polygalacturonase</fullName>
        <ecNumber evidence="2">3.2.1.15</ecNumber>
    </recommendedName>
</protein>
<dbReference type="InterPro" id="IPR011050">
    <property type="entry name" value="Pectin_lyase_fold/virulence"/>
</dbReference>
<dbReference type="InterPro" id="IPR050434">
    <property type="entry name" value="Glycosyl_hydrlase_28"/>
</dbReference>
<keyword evidence="11" id="KW-1185">Reference proteome</keyword>
<dbReference type="InterPro" id="IPR000743">
    <property type="entry name" value="Glyco_hydro_28"/>
</dbReference>
<dbReference type="GeneID" id="108736299"/>
<evidence type="ECO:0000256" key="2">
    <source>
        <dbReference type="ARBA" id="ARBA00012736"/>
    </source>
</evidence>
<evidence type="ECO:0000256" key="9">
    <source>
        <dbReference type="ARBA" id="ARBA00034074"/>
    </source>
</evidence>
<evidence type="ECO:0000256" key="6">
    <source>
        <dbReference type="ARBA" id="ARBA00023157"/>
    </source>
</evidence>
<comment type="catalytic activity">
    <reaction evidence="9">
        <text>(1,4-alpha-D-galacturonosyl)n+m + H2O = (1,4-alpha-D-galacturonosyl)n + (1,4-alpha-D-galacturonosyl)m.</text>
        <dbReference type="EC" id="3.2.1.15"/>
    </reaction>
</comment>
<organism evidence="11 12">
    <name type="scientific">Agrilus planipennis</name>
    <name type="common">Emerald ash borer</name>
    <name type="synonym">Agrilus marcopoli</name>
    <dbReference type="NCBI Taxonomy" id="224129"/>
    <lineage>
        <taxon>Eukaryota</taxon>
        <taxon>Metazoa</taxon>
        <taxon>Ecdysozoa</taxon>
        <taxon>Arthropoda</taxon>
        <taxon>Hexapoda</taxon>
        <taxon>Insecta</taxon>
        <taxon>Pterygota</taxon>
        <taxon>Neoptera</taxon>
        <taxon>Endopterygota</taxon>
        <taxon>Coleoptera</taxon>
        <taxon>Polyphaga</taxon>
        <taxon>Elateriformia</taxon>
        <taxon>Buprestoidea</taxon>
        <taxon>Buprestidae</taxon>
        <taxon>Agrilinae</taxon>
        <taxon>Agrilus</taxon>
    </lineage>
</organism>
<proteinExistence type="inferred from homology"/>
<keyword evidence="4" id="KW-0677">Repeat</keyword>
<accession>A0A1W4WJQ1</accession>
<keyword evidence="7 10" id="KW-0326">Glycosidase</keyword>
<dbReference type="InterPro" id="IPR006626">
    <property type="entry name" value="PbH1"/>
</dbReference>
<dbReference type="SMART" id="SM00710">
    <property type="entry name" value="PbH1"/>
    <property type="match status" value="7"/>
</dbReference>
<name>A0A1W4WJQ1_AGRPL</name>
<sequence>MSNPLSSDTKLSCILEGSSISELSSIKQSCTNITIQDLTVPAGQTLDLSGLKSGTTVTFDGVIDFGTDDWQYGLIILVGGNLITVNGAPGNRIDGGGSSYNGGNGEKTKPKLFNVENFNNSVIKNLNIYDFPVHAISIDRCHNLTVENVLMNNSKVDFDDGYNTSGFDVDESTQITLRRSVIYNQGDCVAINSGSNIRFENNYCAGGHGVSVGYLGGRSNNVISDVVVSNCEVVNSDSGIRIQTEYGQTGSLSDIIFEGITLTNISKCGITIRGDYTNNGTNGIATDGVPIKKLTVKNVHGTIKSGGIKVMVLVQGASQWDWSDVILDGGQSAGSCSGVPPGSASIC</sequence>
<dbReference type="KEGG" id="apln:108736299"/>
<evidence type="ECO:0000256" key="5">
    <source>
        <dbReference type="ARBA" id="ARBA00022801"/>
    </source>
</evidence>
<keyword evidence="8" id="KW-0961">Cell wall biogenesis/degradation</keyword>
<evidence type="ECO:0000256" key="8">
    <source>
        <dbReference type="ARBA" id="ARBA00023316"/>
    </source>
</evidence>
<evidence type="ECO:0000256" key="1">
    <source>
        <dbReference type="ARBA" id="ARBA00008834"/>
    </source>
</evidence>
<evidence type="ECO:0000256" key="3">
    <source>
        <dbReference type="ARBA" id="ARBA00022729"/>
    </source>
</evidence>
<evidence type="ECO:0000256" key="10">
    <source>
        <dbReference type="RuleBase" id="RU361169"/>
    </source>
</evidence>
<dbReference type="GO" id="GO:0071555">
    <property type="term" value="P:cell wall organization"/>
    <property type="evidence" value="ECO:0007669"/>
    <property type="project" value="UniProtKB-KW"/>
</dbReference>
<comment type="similarity">
    <text evidence="1 10">Belongs to the glycosyl hydrolase 28 family.</text>
</comment>
<dbReference type="Gene3D" id="2.160.20.10">
    <property type="entry name" value="Single-stranded right-handed beta-helix, Pectin lyase-like"/>
    <property type="match status" value="1"/>
</dbReference>
<dbReference type="Proteomes" id="UP000192223">
    <property type="component" value="Unplaced"/>
</dbReference>
<dbReference type="SUPFAM" id="SSF51126">
    <property type="entry name" value="Pectin lyase-like"/>
    <property type="match status" value="1"/>
</dbReference>
<gene>
    <name evidence="12" type="primary">LOC108736299</name>
</gene>
<dbReference type="PANTHER" id="PTHR31884:SF1">
    <property type="entry name" value="POLYGALACTURONASE"/>
    <property type="match status" value="1"/>
</dbReference>
<dbReference type="Pfam" id="PF00295">
    <property type="entry name" value="Glyco_hydro_28"/>
    <property type="match status" value="1"/>
</dbReference>
<dbReference type="GO" id="GO:0045490">
    <property type="term" value="P:pectin catabolic process"/>
    <property type="evidence" value="ECO:0007669"/>
    <property type="project" value="TreeGrafter"/>
</dbReference>
<dbReference type="OrthoDB" id="6709892at2759"/>